<keyword evidence="1" id="KW-0812">Transmembrane</keyword>
<accession>F6D5A8</accession>
<gene>
    <name evidence="2" type="ordered locus">MSWAN_1199</name>
</gene>
<dbReference type="RefSeq" id="WP_013825717.1">
    <property type="nucleotide sequence ID" value="NC_015574.1"/>
</dbReference>
<reference evidence="2 3" key="1">
    <citation type="journal article" date="2014" name="Int. J. Syst. Evol. Microbiol.">
        <title>Methanobacterium paludis sp. nov. and a novel strain of Methanobacterium lacus isolated from northern peatlands.</title>
        <authorList>
            <person name="Cadillo-Quiroz H."/>
            <person name="Brauer S.L."/>
            <person name="Goodson N."/>
            <person name="Yavitt J.B."/>
            <person name="Zinder S.H."/>
        </authorList>
    </citation>
    <scope>NUCLEOTIDE SEQUENCE [LARGE SCALE GENOMIC DNA]</scope>
    <source>
        <strain evidence="3">DSM 25820 / JCM 18151 / SWAN1</strain>
    </source>
</reference>
<sequence>MNLIKLLITTLFFTMIVILLIGNALNIMFILGALVLAGLIWACPHKLDVYTGLKEGFFLGTLIALIYMVILILRSNWFEVSTLIMLVELILLFGISASVGGGLGGLINKRNTD</sequence>
<feature type="transmembrane region" description="Helical" evidence="1">
    <location>
        <begin position="12"/>
        <end position="44"/>
    </location>
</feature>
<protein>
    <recommendedName>
        <fullName evidence="4">TIGR04086 family membrane protein</fullName>
    </recommendedName>
</protein>
<proteinExistence type="predicted"/>
<keyword evidence="3" id="KW-1185">Reference proteome</keyword>
<dbReference type="EMBL" id="CP002772">
    <property type="protein sequence ID" value="AEG18216.1"/>
    <property type="molecule type" value="Genomic_DNA"/>
</dbReference>
<dbReference type="KEGG" id="mew:MSWAN_1199"/>
<evidence type="ECO:0000256" key="1">
    <source>
        <dbReference type="SAM" id="Phobius"/>
    </source>
</evidence>
<keyword evidence="1" id="KW-0472">Membrane</keyword>
<evidence type="ECO:0008006" key="4">
    <source>
        <dbReference type="Google" id="ProtNLM"/>
    </source>
</evidence>
<dbReference type="Proteomes" id="UP000009231">
    <property type="component" value="Chromosome"/>
</dbReference>
<organism evidence="2 3">
    <name type="scientific">Methanobacterium paludis (strain DSM 25820 / JCM 18151 / SWAN1)</name>
    <dbReference type="NCBI Taxonomy" id="868131"/>
    <lineage>
        <taxon>Archaea</taxon>
        <taxon>Methanobacteriati</taxon>
        <taxon>Methanobacteriota</taxon>
        <taxon>Methanomada group</taxon>
        <taxon>Methanobacteria</taxon>
        <taxon>Methanobacteriales</taxon>
        <taxon>Methanobacteriaceae</taxon>
        <taxon>Methanobacterium</taxon>
    </lineage>
</organism>
<name>F6D5A8_METPW</name>
<dbReference type="HOGENOM" id="CLU_2127869_0_0_2"/>
<feature type="transmembrane region" description="Helical" evidence="1">
    <location>
        <begin position="56"/>
        <end position="77"/>
    </location>
</feature>
<dbReference type="GeneID" id="10668704"/>
<dbReference type="AlphaFoldDB" id="F6D5A8"/>
<evidence type="ECO:0000313" key="3">
    <source>
        <dbReference type="Proteomes" id="UP000009231"/>
    </source>
</evidence>
<keyword evidence="1" id="KW-1133">Transmembrane helix</keyword>
<feature type="transmembrane region" description="Helical" evidence="1">
    <location>
        <begin position="83"/>
        <end position="107"/>
    </location>
</feature>
<evidence type="ECO:0000313" key="2">
    <source>
        <dbReference type="EMBL" id="AEG18216.1"/>
    </source>
</evidence>